<feature type="transmembrane region" description="Helical" evidence="8">
    <location>
        <begin position="284"/>
        <end position="308"/>
    </location>
</feature>
<dbReference type="STRING" id="1672749.BJF92_08895"/>
<dbReference type="InterPro" id="IPR000522">
    <property type="entry name" value="ABC_transptr_permease_BtuC"/>
</dbReference>
<feature type="transmembrane region" description="Helical" evidence="8">
    <location>
        <begin position="125"/>
        <end position="146"/>
    </location>
</feature>
<dbReference type="GO" id="GO:0005886">
    <property type="term" value="C:plasma membrane"/>
    <property type="evidence" value="ECO:0007669"/>
    <property type="project" value="UniProtKB-SubCell"/>
</dbReference>
<dbReference type="PANTHER" id="PTHR30472:SF1">
    <property type="entry name" value="FE(3+) DICITRATE TRANSPORT SYSTEM PERMEASE PROTEIN FECC-RELATED"/>
    <property type="match status" value="1"/>
</dbReference>
<feature type="transmembrane region" description="Helical" evidence="8">
    <location>
        <begin position="248"/>
        <end position="272"/>
    </location>
</feature>
<keyword evidence="6 8" id="KW-1133">Transmembrane helix</keyword>
<feature type="transmembrane region" description="Helical" evidence="8">
    <location>
        <begin position="198"/>
        <end position="217"/>
    </location>
</feature>
<proteinExistence type="inferred from homology"/>
<evidence type="ECO:0000256" key="6">
    <source>
        <dbReference type="ARBA" id="ARBA00022989"/>
    </source>
</evidence>
<dbReference type="AlphaFoldDB" id="A0A1Q9AHD6"/>
<sequence>MTSRSPAHKGSQGPRQIVLVLALLFGAVLVAVAGLSLGTRTLGPAALWTALSSPDGKIESILVWTLRLPRSLAAFVGGAGLGLSGYLLQSLTRNPLAGPALTGVSAGAVAAIVCCFVFLPWLSSIFYPLIGMIGGLAAAAVTFWIARGGRGRPLHLALGGISVSLLLSAVTTYVLMLSGPQVPSLLFWLSGGFQGRSWTQLGYMAPWVAAAFVGALICRRIIGLFLLSEQAAAGMGVNLALWKPVLLVLAVLPVAGVAPVAGPVAFVGLASPHLARLLRPQDPGWTLTFSAAIGGFITLSADFVARTVALPRELPISIIAALIGGPVFIYLTQRRDLSFGGKR</sequence>
<organism evidence="9 10">
    <name type="scientific">Xaviernesmea rhizosphaerae</name>
    <dbReference type="NCBI Taxonomy" id="1672749"/>
    <lineage>
        <taxon>Bacteria</taxon>
        <taxon>Pseudomonadati</taxon>
        <taxon>Pseudomonadota</taxon>
        <taxon>Alphaproteobacteria</taxon>
        <taxon>Hyphomicrobiales</taxon>
        <taxon>Rhizobiaceae</taxon>
        <taxon>Rhizobium/Agrobacterium group</taxon>
        <taxon>Xaviernesmea</taxon>
    </lineage>
</organism>
<dbReference type="InterPro" id="IPR037294">
    <property type="entry name" value="ABC_BtuC-like"/>
</dbReference>
<keyword evidence="7 8" id="KW-0472">Membrane</keyword>
<keyword evidence="3" id="KW-0813">Transport</keyword>
<gene>
    <name evidence="9" type="ORF">BJF92_08895</name>
</gene>
<evidence type="ECO:0000313" key="9">
    <source>
        <dbReference type="EMBL" id="OLP54660.1"/>
    </source>
</evidence>
<evidence type="ECO:0000256" key="7">
    <source>
        <dbReference type="ARBA" id="ARBA00023136"/>
    </source>
</evidence>
<feature type="transmembrane region" description="Helical" evidence="8">
    <location>
        <begin position="158"/>
        <end position="178"/>
    </location>
</feature>
<dbReference type="GO" id="GO:0022857">
    <property type="term" value="F:transmembrane transporter activity"/>
    <property type="evidence" value="ECO:0007669"/>
    <property type="project" value="InterPro"/>
</dbReference>
<reference evidence="9 10" key="1">
    <citation type="submission" date="2016-09" db="EMBL/GenBank/DDBJ databases">
        <title>Rhizobium sp. nov., a novel species isolated from the rice rhizosphere.</title>
        <authorList>
            <person name="Zhao J."/>
            <person name="Zhang X."/>
        </authorList>
    </citation>
    <scope>NUCLEOTIDE SEQUENCE [LARGE SCALE GENOMIC DNA]</scope>
    <source>
        <strain evidence="9 10">MH17</strain>
    </source>
</reference>
<dbReference type="SUPFAM" id="SSF81345">
    <property type="entry name" value="ABC transporter involved in vitamin B12 uptake, BtuC"/>
    <property type="match status" value="1"/>
</dbReference>
<dbReference type="RefSeq" id="WP_075635595.1">
    <property type="nucleotide sequence ID" value="NZ_MKIO01000032.1"/>
</dbReference>
<comment type="caution">
    <text evidence="9">The sequence shown here is derived from an EMBL/GenBank/DDBJ whole genome shotgun (WGS) entry which is preliminary data.</text>
</comment>
<dbReference type="OrthoDB" id="9811975at2"/>
<evidence type="ECO:0000313" key="10">
    <source>
        <dbReference type="Proteomes" id="UP000186143"/>
    </source>
</evidence>
<protein>
    <submittedName>
        <fullName evidence="9">Ferrichrome ABC transporter permease</fullName>
    </submittedName>
</protein>
<dbReference type="Proteomes" id="UP000186143">
    <property type="component" value="Unassembled WGS sequence"/>
</dbReference>
<dbReference type="CDD" id="cd06550">
    <property type="entry name" value="TM_ABC_iron-siderophores_like"/>
    <property type="match status" value="1"/>
</dbReference>
<dbReference type="GO" id="GO:0033214">
    <property type="term" value="P:siderophore-iron import into cell"/>
    <property type="evidence" value="ECO:0007669"/>
    <property type="project" value="TreeGrafter"/>
</dbReference>
<evidence type="ECO:0000256" key="4">
    <source>
        <dbReference type="ARBA" id="ARBA00022475"/>
    </source>
</evidence>
<comment type="similarity">
    <text evidence="2">Belongs to the binding-protein-dependent transport system permease family. FecCD subfamily.</text>
</comment>
<feature type="transmembrane region" description="Helical" evidence="8">
    <location>
        <begin position="71"/>
        <end position="88"/>
    </location>
</feature>
<name>A0A1Q9AHD6_9HYPH</name>
<evidence type="ECO:0000256" key="8">
    <source>
        <dbReference type="SAM" id="Phobius"/>
    </source>
</evidence>
<feature type="transmembrane region" description="Helical" evidence="8">
    <location>
        <begin position="100"/>
        <end position="119"/>
    </location>
</feature>
<evidence type="ECO:0000256" key="1">
    <source>
        <dbReference type="ARBA" id="ARBA00004651"/>
    </source>
</evidence>
<evidence type="ECO:0000256" key="2">
    <source>
        <dbReference type="ARBA" id="ARBA00007935"/>
    </source>
</evidence>
<dbReference type="Gene3D" id="1.10.3470.10">
    <property type="entry name" value="ABC transporter involved in vitamin B12 uptake, BtuC"/>
    <property type="match status" value="1"/>
</dbReference>
<evidence type="ECO:0000256" key="3">
    <source>
        <dbReference type="ARBA" id="ARBA00022448"/>
    </source>
</evidence>
<dbReference type="EMBL" id="MKIO01000032">
    <property type="protein sequence ID" value="OLP54660.1"/>
    <property type="molecule type" value="Genomic_DNA"/>
</dbReference>
<comment type="subcellular location">
    <subcellularLocation>
        <location evidence="1">Cell membrane</location>
        <topology evidence="1">Multi-pass membrane protein</topology>
    </subcellularLocation>
</comment>
<accession>A0A1Q9AHD6</accession>
<feature type="transmembrane region" description="Helical" evidence="8">
    <location>
        <begin position="17"/>
        <end position="38"/>
    </location>
</feature>
<keyword evidence="5 8" id="KW-0812">Transmembrane</keyword>
<dbReference type="PANTHER" id="PTHR30472">
    <property type="entry name" value="FERRIC ENTEROBACTIN TRANSPORT SYSTEM PERMEASE PROTEIN"/>
    <property type="match status" value="1"/>
</dbReference>
<evidence type="ECO:0000256" key="5">
    <source>
        <dbReference type="ARBA" id="ARBA00022692"/>
    </source>
</evidence>
<feature type="transmembrane region" description="Helical" evidence="8">
    <location>
        <begin position="314"/>
        <end position="333"/>
    </location>
</feature>
<dbReference type="Pfam" id="PF01032">
    <property type="entry name" value="FecCD"/>
    <property type="match status" value="1"/>
</dbReference>
<keyword evidence="4" id="KW-1003">Cell membrane</keyword>